<evidence type="ECO:0000313" key="12">
    <source>
        <dbReference type="Proteomes" id="UP000636800"/>
    </source>
</evidence>
<dbReference type="PANTHER" id="PTHR22897">
    <property type="entry name" value="QUIESCIN Q6-RELATED SULFHYDRYL OXIDASE"/>
    <property type="match status" value="1"/>
</dbReference>
<evidence type="ECO:0000256" key="4">
    <source>
        <dbReference type="ARBA" id="ARBA00022827"/>
    </source>
</evidence>
<feature type="domain" description="ERV/ALR sulfhydryl oxidase" evidence="10">
    <location>
        <begin position="239"/>
        <end position="341"/>
    </location>
</feature>
<keyword evidence="8" id="KW-1133">Transmembrane helix</keyword>
<dbReference type="SUPFAM" id="SSF52833">
    <property type="entry name" value="Thioredoxin-like"/>
    <property type="match status" value="1"/>
</dbReference>
<evidence type="ECO:0000256" key="2">
    <source>
        <dbReference type="ARBA" id="ARBA00022630"/>
    </source>
</evidence>
<dbReference type="GO" id="GO:0000139">
    <property type="term" value="C:Golgi membrane"/>
    <property type="evidence" value="ECO:0007669"/>
    <property type="project" value="TreeGrafter"/>
</dbReference>
<gene>
    <name evidence="11" type="ORF">HPP92_020133</name>
</gene>
<keyword evidence="12" id="KW-1185">Reference proteome</keyword>
<dbReference type="GO" id="GO:0003756">
    <property type="term" value="F:protein disulfide isomerase activity"/>
    <property type="evidence" value="ECO:0007669"/>
    <property type="project" value="TreeGrafter"/>
</dbReference>
<dbReference type="Pfam" id="PF00085">
    <property type="entry name" value="Thioredoxin"/>
    <property type="match status" value="1"/>
</dbReference>
<evidence type="ECO:0000256" key="1">
    <source>
        <dbReference type="ARBA" id="ARBA00001974"/>
    </source>
</evidence>
<organism evidence="11 12">
    <name type="scientific">Vanilla planifolia</name>
    <name type="common">Vanilla</name>
    <dbReference type="NCBI Taxonomy" id="51239"/>
    <lineage>
        <taxon>Eukaryota</taxon>
        <taxon>Viridiplantae</taxon>
        <taxon>Streptophyta</taxon>
        <taxon>Embryophyta</taxon>
        <taxon>Tracheophyta</taxon>
        <taxon>Spermatophyta</taxon>
        <taxon>Magnoliopsida</taxon>
        <taxon>Liliopsida</taxon>
        <taxon>Asparagales</taxon>
        <taxon>Orchidaceae</taxon>
        <taxon>Vanilloideae</taxon>
        <taxon>Vanilleae</taxon>
        <taxon>Vanilla</taxon>
    </lineage>
</organism>
<dbReference type="GO" id="GO:0006457">
    <property type="term" value="P:protein folding"/>
    <property type="evidence" value="ECO:0007669"/>
    <property type="project" value="TreeGrafter"/>
</dbReference>
<dbReference type="AlphaFoldDB" id="A0A835UI71"/>
<keyword evidence="5 8" id="KW-0560">Oxidoreductase</keyword>
<dbReference type="SUPFAM" id="SSF69000">
    <property type="entry name" value="FAD-dependent thiol oxidase"/>
    <property type="match status" value="1"/>
</dbReference>
<dbReference type="EC" id="1.8.3.2" evidence="8"/>
<keyword evidence="2 8" id="KW-0285">Flavoprotein</keyword>
<dbReference type="InterPro" id="IPR017905">
    <property type="entry name" value="ERV/ALR_sulphydryl_oxidase"/>
</dbReference>
<dbReference type="PROSITE" id="PS51324">
    <property type="entry name" value="ERV_ALR"/>
    <property type="match status" value="1"/>
</dbReference>
<dbReference type="Pfam" id="PF04777">
    <property type="entry name" value="Evr1_Alr"/>
    <property type="match status" value="1"/>
</dbReference>
<feature type="chain" id="PRO_5032791401" description="Sulfhydryl oxidase" evidence="9">
    <location>
        <begin position="29"/>
        <end position="448"/>
    </location>
</feature>
<dbReference type="PANTHER" id="PTHR22897:SF8">
    <property type="entry name" value="SULFHYDRYL OXIDASE"/>
    <property type="match status" value="1"/>
</dbReference>
<dbReference type="InterPro" id="IPR039798">
    <property type="entry name" value="Sulfhydryl_oxidase"/>
</dbReference>
<dbReference type="InterPro" id="IPR013766">
    <property type="entry name" value="Thioredoxin_domain"/>
</dbReference>
<dbReference type="GO" id="GO:0005615">
    <property type="term" value="C:extracellular space"/>
    <property type="evidence" value="ECO:0007669"/>
    <property type="project" value="TreeGrafter"/>
</dbReference>
<keyword evidence="4 8" id="KW-0274">FAD</keyword>
<dbReference type="InterPro" id="IPR017937">
    <property type="entry name" value="Thioredoxin_CS"/>
</dbReference>
<comment type="cofactor">
    <cofactor evidence="1 8">
        <name>FAD</name>
        <dbReference type="ChEBI" id="CHEBI:57692"/>
    </cofactor>
</comment>
<keyword evidence="3 9" id="KW-0732">Signal</keyword>
<evidence type="ECO:0000256" key="8">
    <source>
        <dbReference type="RuleBase" id="RU371123"/>
    </source>
</evidence>
<dbReference type="Gene3D" id="1.20.120.310">
    <property type="entry name" value="ERV/ALR sulfhydryl oxidase domain"/>
    <property type="match status" value="1"/>
</dbReference>
<dbReference type="Gene3D" id="3.40.30.10">
    <property type="entry name" value="Glutaredoxin"/>
    <property type="match status" value="1"/>
</dbReference>
<dbReference type="GO" id="GO:0016971">
    <property type="term" value="F:flavin-dependent sulfhydryl oxidase activity"/>
    <property type="evidence" value="ECO:0007669"/>
    <property type="project" value="InterPro"/>
</dbReference>
<keyword evidence="6" id="KW-1015">Disulfide bond</keyword>
<dbReference type="PROSITE" id="PS00194">
    <property type="entry name" value="THIOREDOXIN_1"/>
    <property type="match status" value="1"/>
</dbReference>
<evidence type="ECO:0000313" key="11">
    <source>
        <dbReference type="EMBL" id="KAG0464064.1"/>
    </source>
</evidence>
<dbReference type="InterPro" id="IPR036249">
    <property type="entry name" value="Thioredoxin-like_sf"/>
</dbReference>
<comment type="catalytic activity">
    <reaction evidence="8">
        <text>2 R'C(R)SH + O2 = R'C(R)S-S(R)CR' + H2O2</text>
        <dbReference type="Rhea" id="RHEA:17357"/>
        <dbReference type="ChEBI" id="CHEBI:15379"/>
        <dbReference type="ChEBI" id="CHEBI:16240"/>
        <dbReference type="ChEBI" id="CHEBI:16520"/>
        <dbReference type="ChEBI" id="CHEBI:17412"/>
        <dbReference type="EC" id="1.8.3.2"/>
    </reaction>
</comment>
<comment type="caution">
    <text evidence="11">The sequence shown here is derived from an EMBL/GenBank/DDBJ whole genome shotgun (WGS) entry which is preliminary data.</text>
</comment>
<evidence type="ECO:0000259" key="10">
    <source>
        <dbReference type="PROSITE" id="PS51324"/>
    </source>
</evidence>
<evidence type="ECO:0000256" key="5">
    <source>
        <dbReference type="ARBA" id="ARBA00023002"/>
    </source>
</evidence>
<accession>A0A835UI71</accession>
<protein>
    <recommendedName>
        <fullName evidence="8">Sulfhydryl oxidase</fullName>
        <ecNumber evidence="8">1.8.3.2</ecNumber>
    </recommendedName>
</protein>
<reference evidence="11 12" key="1">
    <citation type="journal article" date="2020" name="Nat. Food">
        <title>A phased Vanilla planifolia genome enables genetic improvement of flavour and production.</title>
        <authorList>
            <person name="Hasing T."/>
            <person name="Tang H."/>
            <person name="Brym M."/>
            <person name="Khazi F."/>
            <person name="Huang T."/>
            <person name="Chambers A.H."/>
        </authorList>
    </citation>
    <scope>NUCLEOTIDE SEQUENCE [LARGE SCALE GENOMIC DNA]</scope>
    <source>
        <tissue evidence="11">Leaf</tissue>
    </source>
</reference>
<evidence type="ECO:0000256" key="3">
    <source>
        <dbReference type="ARBA" id="ARBA00022729"/>
    </source>
</evidence>
<keyword evidence="8" id="KW-0812">Transmembrane</keyword>
<dbReference type="InterPro" id="IPR036774">
    <property type="entry name" value="ERV/ALR_sulphydryl_oxid_sf"/>
</dbReference>
<feature type="transmembrane region" description="Helical" evidence="8">
    <location>
        <begin position="417"/>
        <end position="437"/>
    </location>
</feature>
<feature type="signal peptide" evidence="9">
    <location>
        <begin position="1"/>
        <end position="28"/>
    </location>
</feature>
<proteinExistence type="predicted"/>
<sequence length="448" mass="50235">MPSSTDYPHLSLLFVMMVLMIVLPSFEAFTGVVGHRRSVLRVLGDGDGSMDYALDLNSSTFDSVLKDSPTSFAIVEFFAHWCPACRNYKPHYEKVARLFNGPNAIHPGMILMSRVDCAMKNEDTLPWNASDPVQIARAIYDTEEATAQTFDILTDNKWITQETRAPLIMFLQLLAAHHPSKRCRKGTAEILVNFDDLWPLNTSNSSQGTSIMQTGDVTKVFPICGKEVPRGYWIFCRGSRNETRGYSCGLWILLHALSVRVGDGEAQQAFIATCDFIHNFFKCEECRRHFHEMCSSAPSPFRTARSYVLWLWSSHNKVNERLMAVEQEWRTGDSRYPKMLWPPPQICASCSTSTIKPKTGNTKLNWNEDEVYNFLKQHYSISSLSPPSNDETGKSSIKGVSVSDDAASSTHAVTVPVSAALAIALASCAFGALACFWRTQQKNRKQKN</sequence>
<evidence type="ECO:0000256" key="9">
    <source>
        <dbReference type="SAM" id="SignalP"/>
    </source>
</evidence>
<dbReference type="Proteomes" id="UP000636800">
    <property type="component" value="Chromosome 10"/>
</dbReference>
<keyword evidence="7" id="KW-0325">Glycoprotein</keyword>
<evidence type="ECO:0000256" key="7">
    <source>
        <dbReference type="ARBA" id="ARBA00023180"/>
    </source>
</evidence>
<keyword evidence="8" id="KW-0472">Membrane</keyword>
<name>A0A835UI71_VANPL</name>
<evidence type="ECO:0000256" key="6">
    <source>
        <dbReference type="ARBA" id="ARBA00023157"/>
    </source>
</evidence>
<dbReference type="EMBL" id="JADCNL010000010">
    <property type="protein sequence ID" value="KAG0464064.1"/>
    <property type="molecule type" value="Genomic_DNA"/>
</dbReference>
<dbReference type="FunFam" id="1.20.120.310:FF:000004">
    <property type="entry name" value="Sulfhydryl oxidase"/>
    <property type="match status" value="1"/>
</dbReference>